<organism evidence="1">
    <name type="scientific">Rhizophora mucronata</name>
    <name type="common">Asiatic mangrove</name>
    <dbReference type="NCBI Taxonomy" id="61149"/>
    <lineage>
        <taxon>Eukaryota</taxon>
        <taxon>Viridiplantae</taxon>
        <taxon>Streptophyta</taxon>
        <taxon>Embryophyta</taxon>
        <taxon>Tracheophyta</taxon>
        <taxon>Spermatophyta</taxon>
        <taxon>Magnoliopsida</taxon>
        <taxon>eudicotyledons</taxon>
        <taxon>Gunneridae</taxon>
        <taxon>Pentapetalae</taxon>
        <taxon>rosids</taxon>
        <taxon>fabids</taxon>
        <taxon>Malpighiales</taxon>
        <taxon>Rhizophoraceae</taxon>
        <taxon>Rhizophora</taxon>
    </lineage>
</organism>
<name>A0A2P2PVS4_RHIMU</name>
<reference evidence="1" key="1">
    <citation type="submission" date="2018-02" db="EMBL/GenBank/DDBJ databases">
        <title>Rhizophora mucronata_Transcriptome.</title>
        <authorList>
            <person name="Meera S.P."/>
            <person name="Sreeshan A."/>
            <person name="Augustine A."/>
        </authorList>
    </citation>
    <scope>NUCLEOTIDE SEQUENCE</scope>
    <source>
        <tissue evidence="1">Leaf</tissue>
    </source>
</reference>
<accession>A0A2P2PVS4</accession>
<sequence length="36" mass="4028">MLNIFSSHLCIGPFIPSSSLEFCVCIFPFSLKKFCA</sequence>
<dbReference type="AlphaFoldDB" id="A0A2P2PVS4"/>
<proteinExistence type="predicted"/>
<evidence type="ECO:0000313" key="1">
    <source>
        <dbReference type="EMBL" id="MBX58837.1"/>
    </source>
</evidence>
<protein>
    <submittedName>
        <fullName evidence="1">Uncharacterized protein</fullName>
    </submittedName>
</protein>
<dbReference type="EMBL" id="GGEC01078353">
    <property type="protein sequence ID" value="MBX58837.1"/>
    <property type="molecule type" value="Transcribed_RNA"/>
</dbReference>